<proteinExistence type="predicted"/>
<evidence type="ECO:0000313" key="1">
    <source>
        <dbReference type="EMBL" id="PON94128.1"/>
    </source>
</evidence>
<accession>A0A2P5F8L4</accession>
<evidence type="ECO:0000313" key="2">
    <source>
        <dbReference type="Proteomes" id="UP000237000"/>
    </source>
</evidence>
<dbReference type="EMBL" id="JXTC01000054">
    <property type="protein sequence ID" value="PON94128.1"/>
    <property type="molecule type" value="Genomic_DNA"/>
</dbReference>
<organism evidence="1 2">
    <name type="scientific">Trema orientale</name>
    <name type="common">Charcoal tree</name>
    <name type="synonym">Celtis orientalis</name>
    <dbReference type="NCBI Taxonomy" id="63057"/>
    <lineage>
        <taxon>Eukaryota</taxon>
        <taxon>Viridiplantae</taxon>
        <taxon>Streptophyta</taxon>
        <taxon>Embryophyta</taxon>
        <taxon>Tracheophyta</taxon>
        <taxon>Spermatophyta</taxon>
        <taxon>Magnoliopsida</taxon>
        <taxon>eudicotyledons</taxon>
        <taxon>Gunneridae</taxon>
        <taxon>Pentapetalae</taxon>
        <taxon>rosids</taxon>
        <taxon>fabids</taxon>
        <taxon>Rosales</taxon>
        <taxon>Cannabaceae</taxon>
        <taxon>Trema</taxon>
    </lineage>
</organism>
<dbReference type="InParanoid" id="A0A2P5F8L4"/>
<reference evidence="2" key="1">
    <citation type="submission" date="2016-06" db="EMBL/GenBank/DDBJ databases">
        <title>Parallel loss of symbiosis genes in relatives of nitrogen-fixing non-legume Parasponia.</title>
        <authorList>
            <person name="Van Velzen R."/>
            <person name="Holmer R."/>
            <person name="Bu F."/>
            <person name="Rutten L."/>
            <person name="Van Zeijl A."/>
            <person name="Liu W."/>
            <person name="Santuari L."/>
            <person name="Cao Q."/>
            <person name="Sharma T."/>
            <person name="Shen D."/>
            <person name="Roswanjaya Y."/>
            <person name="Wardhani T."/>
            <person name="Kalhor M.S."/>
            <person name="Jansen J."/>
            <person name="Van den Hoogen J."/>
            <person name="Gungor B."/>
            <person name="Hartog M."/>
            <person name="Hontelez J."/>
            <person name="Verver J."/>
            <person name="Yang W.-C."/>
            <person name="Schijlen E."/>
            <person name="Repin R."/>
            <person name="Schilthuizen M."/>
            <person name="Schranz E."/>
            <person name="Heidstra R."/>
            <person name="Miyata K."/>
            <person name="Fedorova E."/>
            <person name="Kohlen W."/>
            <person name="Bisseling T."/>
            <person name="Smit S."/>
            <person name="Geurts R."/>
        </authorList>
    </citation>
    <scope>NUCLEOTIDE SEQUENCE [LARGE SCALE GENOMIC DNA]</scope>
    <source>
        <strain evidence="2">cv. RG33-2</strain>
    </source>
</reference>
<keyword evidence="2" id="KW-1185">Reference proteome</keyword>
<comment type="caution">
    <text evidence="1">The sequence shown here is derived from an EMBL/GenBank/DDBJ whole genome shotgun (WGS) entry which is preliminary data.</text>
</comment>
<dbReference type="AlphaFoldDB" id="A0A2P5F8L4"/>
<dbReference type="Proteomes" id="UP000237000">
    <property type="component" value="Unassembled WGS sequence"/>
</dbReference>
<protein>
    <submittedName>
        <fullName evidence="1">Uncharacterized protein</fullName>
    </submittedName>
</protein>
<gene>
    <name evidence="1" type="ORF">TorRG33x02_101670</name>
</gene>
<name>A0A2P5F8L4_TREOI</name>
<sequence length="127" mass="14793">MKAWQSDSGELFYLRSSLKCLLKITLTLIVEQPQQVYFSNKMSSNLVFTPLRNSQFSICTQTSFNNTNRCQEQGQILATYFFLLLNKSKTKKKVQAQYQLIRVLEICRIMHTHIPYNGHLRTPNEVG</sequence>